<feature type="transmembrane region" description="Helical" evidence="13">
    <location>
        <begin position="554"/>
        <end position="572"/>
    </location>
</feature>
<feature type="transmembrane region" description="Helical" evidence="13">
    <location>
        <begin position="425"/>
        <end position="447"/>
    </location>
</feature>
<dbReference type="FunFam" id="1.20.1640.10:FF:000024">
    <property type="entry name" value="Multifunctional fusion protein"/>
    <property type="match status" value="1"/>
</dbReference>
<dbReference type="InterPro" id="IPR022646">
    <property type="entry name" value="SecD/SecF_CS"/>
</dbReference>
<evidence type="ECO:0000256" key="3">
    <source>
        <dbReference type="ARBA" id="ARBA00022475"/>
    </source>
</evidence>
<dbReference type="GO" id="GO:0015450">
    <property type="term" value="F:protein-transporting ATPase activity"/>
    <property type="evidence" value="ECO:0007669"/>
    <property type="project" value="InterPro"/>
</dbReference>
<keyword evidence="5 13" id="KW-0812">Transmembrane</keyword>
<comment type="subcellular location">
    <subcellularLocation>
        <location evidence="1 13">Cell membrane</location>
        <topology evidence="1 13">Multi-pass membrane protein</topology>
    </subcellularLocation>
</comment>
<evidence type="ECO:0000256" key="5">
    <source>
        <dbReference type="ARBA" id="ARBA00022692"/>
    </source>
</evidence>
<dbReference type="InterPro" id="IPR005665">
    <property type="entry name" value="SecF_bac"/>
</dbReference>
<dbReference type="RefSeq" id="WP_127187714.1">
    <property type="nucleotide sequence ID" value="NZ_RZNJ01000002.1"/>
</dbReference>
<dbReference type="Pfam" id="PF21760">
    <property type="entry name" value="SecD_1st"/>
    <property type="match status" value="1"/>
</dbReference>
<keyword evidence="4" id="KW-0997">Cell inner membrane</keyword>
<feature type="transmembrane region" description="Helical" evidence="13">
    <location>
        <begin position="496"/>
        <end position="520"/>
    </location>
</feature>
<comment type="subunit">
    <text evidence="14">Forms a complex with SecD. Part of the essential Sec protein translocation apparatus which comprises SecA, SecYEG and auxiliary proteins SecDF-YajC and YidC.</text>
</comment>
<sequence>MQFSRLRTAIIFIVALLGLAFLLPNFLNEDTRASLPDWMPNQEITLGLDLQGGSHLLLQVNRDQIVAQRLTDLRRDARNVLANQNGIGNIITNDPSGNGILVELTDPAQRDAANAALQTLQNQIASALFAGAGTNELAFSEAADGRLRVALTPDGIEERMSALVAQSIEVIRRRIDEVGTTEPAIQRQGTDRVLVQVPGFGDSERLKDLISQTARLTFHMVHPSMTAAQAQAQGLPPGTMILPSMDGPDELIFEEVSLGGESLTDAQPSYDQQSSRPVVTFRFDTRGAIVFGEITSRNVGRRFAIVLDNQVITAPVIQQAITGGTGQISGSFTTETANDLAVLLRAGALPASLDVIEERSIGPSLGADSVSAGVLAGIVGGLAVLGFMLLAYGKFGLFANIAVVLNVVLILGALSMLGATLTLPGIAGIVLTIGMAVDSNVLIYERIREEYAAGRSIVSSIEAGFERAMTTILDSNLTTLIAAVVLFFLGSGPVQGFAVTLAIGILTTLFTAYLVTLFIVGRWYRWFRPKTLKVQFVRFIPDGTKIPFMAWRRYAIALSVAASILSLGWFAINGLNLGVDFRGGSSIEIQSVEGPADLAAIRSTLGELDLGSYQVQGFGSPEDVLINVETQPGGDTAQQAAVSQILGALGDSYEVRRTEVVGPTVSAELAITGVIGVAVALFGILVYLWFRFEWQFAVGAVISTLHDIIMTIGLFAIAGLEFNQTSIAAILTIVGYSLNDTVVIYDRIREYMRKYRKMSLSELIDVSINSTLPRTILTGLTTFFALLALVVFGGEVIRSFTIAMTFGVVIGTYSSIFIAAPILIYLGLRARPEEIEEEAKEKRPDGAMV</sequence>
<evidence type="ECO:0000256" key="14">
    <source>
        <dbReference type="HAMAP-Rule" id="MF_01464"/>
    </source>
</evidence>
<dbReference type="GO" id="GO:0065002">
    <property type="term" value="P:intracellular protein transmembrane transport"/>
    <property type="evidence" value="ECO:0007669"/>
    <property type="project" value="UniProtKB-UniRule"/>
</dbReference>
<dbReference type="GO" id="GO:0043952">
    <property type="term" value="P:protein transport by the Sec complex"/>
    <property type="evidence" value="ECO:0007669"/>
    <property type="project" value="UniProtKB-UniRule"/>
</dbReference>
<evidence type="ECO:0000256" key="7">
    <source>
        <dbReference type="ARBA" id="ARBA00022989"/>
    </source>
</evidence>
<dbReference type="PRINTS" id="PR01755">
    <property type="entry name" value="SECFTRNLCASE"/>
</dbReference>
<dbReference type="InterPro" id="IPR048634">
    <property type="entry name" value="SecD_SecF_C"/>
</dbReference>
<feature type="domain" description="SSD" evidence="15">
    <location>
        <begin position="693"/>
        <end position="825"/>
    </location>
</feature>
<evidence type="ECO:0000259" key="15">
    <source>
        <dbReference type="PROSITE" id="PS50156"/>
    </source>
</evidence>
<dbReference type="FunFam" id="3.30.1360.200:FF:000002">
    <property type="entry name" value="Preprotein translocase subunit SecD"/>
    <property type="match status" value="1"/>
</dbReference>
<dbReference type="InterPro" id="IPR022645">
    <property type="entry name" value="SecD/SecF_bac"/>
</dbReference>
<comment type="function">
    <text evidence="10 13">Part of the Sec protein translocase complex. Interacts with the SecYEG preprotein conducting channel. SecDF uses the proton motive force (PMF) to complete protein translocation after the ATP-dependent function of SecA.</text>
</comment>
<accession>A0A433XF61</accession>
<evidence type="ECO:0000256" key="2">
    <source>
        <dbReference type="ARBA" id="ARBA00022448"/>
    </source>
</evidence>
<dbReference type="InterPro" id="IPR055344">
    <property type="entry name" value="SecD_SecF_C_bact"/>
</dbReference>
<keyword evidence="17" id="KW-1185">Reference proteome</keyword>
<evidence type="ECO:0000256" key="10">
    <source>
        <dbReference type="ARBA" id="ARBA00059018"/>
    </source>
</evidence>
<keyword evidence="7 13" id="KW-1133">Transmembrane helix</keyword>
<feature type="transmembrane region" description="Helical" evidence="13">
    <location>
        <begin position="468"/>
        <end position="490"/>
    </location>
</feature>
<dbReference type="InterPro" id="IPR000731">
    <property type="entry name" value="SSD"/>
</dbReference>
<dbReference type="Pfam" id="PF02355">
    <property type="entry name" value="SecD_SecF_C"/>
    <property type="match status" value="2"/>
</dbReference>
<dbReference type="NCBIfam" id="NF009583">
    <property type="entry name" value="PRK13024.1-3"/>
    <property type="match status" value="1"/>
</dbReference>
<dbReference type="SUPFAM" id="SSF82866">
    <property type="entry name" value="Multidrug efflux transporter AcrB transmembrane domain"/>
    <property type="match status" value="2"/>
</dbReference>
<dbReference type="InterPro" id="IPR022813">
    <property type="entry name" value="SecD/SecF_arch_bac"/>
</dbReference>
<dbReference type="InterPro" id="IPR054384">
    <property type="entry name" value="SecDF_P1_head"/>
</dbReference>
<evidence type="ECO:0000256" key="12">
    <source>
        <dbReference type="ARBA" id="ARBA00061053"/>
    </source>
</evidence>
<proteinExistence type="inferred from homology"/>
<organism evidence="16 17">
    <name type="scientific">Arsenicitalea aurantiaca</name>
    <dbReference type="NCBI Taxonomy" id="1783274"/>
    <lineage>
        <taxon>Bacteria</taxon>
        <taxon>Pseudomonadati</taxon>
        <taxon>Pseudomonadota</taxon>
        <taxon>Alphaproteobacteria</taxon>
        <taxon>Hyphomicrobiales</taxon>
        <taxon>Devosiaceae</taxon>
        <taxon>Arsenicitalea</taxon>
    </lineage>
</organism>
<dbReference type="Gene3D" id="3.30.1360.200">
    <property type="match status" value="1"/>
</dbReference>
<keyword evidence="8 13" id="KW-0811">Translocation</keyword>
<feature type="transmembrane region" description="Helical" evidence="13">
    <location>
        <begin position="397"/>
        <end position="419"/>
    </location>
</feature>
<evidence type="ECO:0000256" key="13">
    <source>
        <dbReference type="HAMAP-Rule" id="MF_01463"/>
    </source>
</evidence>
<comment type="similarity">
    <text evidence="14">Belongs to the SecD/SecF family. SecF subfamily.</text>
</comment>
<evidence type="ECO:0000256" key="4">
    <source>
        <dbReference type="ARBA" id="ARBA00022519"/>
    </source>
</evidence>
<feature type="transmembrane region" description="Helical" evidence="13">
    <location>
        <begin position="697"/>
        <end position="720"/>
    </location>
</feature>
<evidence type="ECO:0000256" key="9">
    <source>
        <dbReference type="ARBA" id="ARBA00023136"/>
    </source>
</evidence>
<dbReference type="GO" id="GO:0005886">
    <property type="term" value="C:plasma membrane"/>
    <property type="evidence" value="ECO:0007669"/>
    <property type="project" value="UniProtKB-SubCell"/>
</dbReference>
<dbReference type="Gene3D" id="1.20.1640.10">
    <property type="entry name" value="Multidrug efflux transporter AcrB transmembrane domain"/>
    <property type="match status" value="2"/>
</dbReference>
<dbReference type="AlphaFoldDB" id="A0A433XF61"/>
<dbReference type="InterPro" id="IPR005791">
    <property type="entry name" value="SecD"/>
</dbReference>
<name>A0A433XF61_9HYPH</name>
<evidence type="ECO:0000256" key="1">
    <source>
        <dbReference type="ARBA" id="ARBA00004651"/>
    </source>
</evidence>
<dbReference type="PANTHER" id="PTHR30081">
    <property type="entry name" value="PROTEIN-EXPORT MEMBRANE PROTEIN SEC"/>
    <property type="match status" value="1"/>
</dbReference>
<dbReference type="PANTHER" id="PTHR30081:SF1">
    <property type="entry name" value="PROTEIN TRANSLOCASE SUBUNIT SECD"/>
    <property type="match status" value="1"/>
</dbReference>
<comment type="similarity">
    <text evidence="11">In the C-terminal section; belongs to the SecD/SecF family. SecF subfamily.</text>
</comment>
<evidence type="ECO:0000256" key="11">
    <source>
        <dbReference type="ARBA" id="ARBA00060856"/>
    </source>
</evidence>
<feature type="transmembrane region" description="Helical" evidence="13">
    <location>
        <begin position="370"/>
        <end position="390"/>
    </location>
</feature>
<comment type="similarity">
    <text evidence="13">Belongs to the SecD/SecF family. SecD subfamily.</text>
</comment>
<feature type="transmembrane region" description="Helical" evidence="13">
    <location>
        <begin position="669"/>
        <end position="690"/>
    </location>
</feature>
<dbReference type="FunFam" id="1.20.1640.10:FF:000004">
    <property type="entry name" value="Protein translocase subunit SecD"/>
    <property type="match status" value="1"/>
</dbReference>
<dbReference type="GO" id="GO:0006605">
    <property type="term" value="P:protein targeting"/>
    <property type="evidence" value="ECO:0007669"/>
    <property type="project" value="UniProtKB-UniRule"/>
</dbReference>
<protein>
    <recommendedName>
        <fullName evidence="13 14">Multifunctional fusion protein</fullName>
    </recommendedName>
    <domain>
        <recommendedName>
            <fullName evidence="13">Protein translocase subunit SecD</fullName>
        </recommendedName>
    </domain>
    <domain>
        <recommendedName>
            <fullName evidence="14">Protein-export membrane protein SecF</fullName>
        </recommendedName>
    </domain>
</protein>
<dbReference type="EMBL" id="RZNJ01000002">
    <property type="protein sequence ID" value="RUT32757.1"/>
    <property type="molecule type" value="Genomic_DNA"/>
</dbReference>
<comment type="caution">
    <text evidence="16">The sequence shown here is derived from an EMBL/GenBank/DDBJ whole genome shotgun (WGS) entry which is preliminary data.</text>
</comment>
<dbReference type="NCBIfam" id="TIGR00966">
    <property type="entry name" value="transloc_SecF"/>
    <property type="match status" value="1"/>
</dbReference>
<keyword evidence="9 13" id="KW-0472">Membrane</keyword>
<feature type="transmembrane region" description="Helical" evidence="13">
    <location>
        <begin position="776"/>
        <end position="794"/>
    </location>
</feature>
<keyword evidence="3 13" id="KW-1003">Cell membrane</keyword>
<dbReference type="Pfam" id="PF22599">
    <property type="entry name" value="SecDF_P1_head"/>
    <property type="match status" value="1"/>
</dbReference>
<gene>
    <name evidence="13 16" type="primary">secD</name>
    <name evidence="14" type="synonym">secF</name>
    <name evidence="16" type="ORF">EMQ25_06335</name>
</gene>
<evidence type="ECO:0000313" key="17">
    <source>
        <dbReference type="Proteomes" id="UP000281547"/>
    </source>
</evidence>
<dbReference type="PROSITE" id="PS50156">
    <property type="entry name" value="SSD"/>
    <property type="match status" value="1"/>
</dbReference>
<dbReference type="Gene3D" id="3.30.70.3400">
    <property type="match status" value="2"/>
</dbReference>
<comment type="similarity">
    <text evidence="12">In the N-terminal section; belongs to the SecD/SecF family. SecD subfamily.</text>
</comment>
<comment type="caution">
    <text evidence="13">Lacks conserved residue(s) required for the propagation of feature annotation.</text>
</comment>
<dbReference type="HAMAP" id="MF_01463_B">
    <property type="entry name" value="SecD_B"/>
    <property type="match status" value="1"/>
</dbReference>
<dbReference type="OrthoDB" id="9805019at2"/>
<keyword evidence="6 13" id="KW-0653">Protein transport</keyword>
<dbReference type="NCBIfam" id="TIGR01129">
    <property type="entry name" value="secD"/>
    <property type="match status" value="1"/>
</dbReference>
<feature type="transmembrane region" description="Helical" evidence="13">
    <location>
        <begin position="800"/>
        <end position="826"/>
    </location>
</feature>
<keyword evidence="2 13" id="KW-0813">Transport</keyword>
<evidence type="ECO:0000256" key="6">
    <source>
        <dbReference type="ARBA" id="ARBA00022927"/>
    </source>
</evidence>
<evidence type="ECO:0000313" key="16">
    <source>
        <dbReference type="EMBL" id="RUT32757.1"/>
    </source>
</evidence>
<feature type="transmembrane region" description="Helical" evidence="13">
    <location>
        <begin position="726"/>
        <end position="748"/>
    </location>
</feature>
<reference evidence="16 17" key="1">
    <citation type="journal article" date="2016" name="Int. J. Syst. Evol. Microbiol.">
        <title>Arsenicitalea aurantiaca gen. nov., sp. nov., a new member of the family Hyphomicrobiaceae, isolated from high-arsenic sediment.</title>
        <authorList>
            <person name="Mu Y."/>
            <person name="Zhou L."/>
            <person name="Zeng X.C."/>
            <person name="Liu L."/>
            <person name="Pan Y."/>
            <person name="Chen X."/>
            <person name="Wang J."/>
            <person name="Li S."/>
            <person name="Li W.J."/>
            <person name="Wang Y."/>
        </authorList>
    </citation>
    <scope>NUCLEOTIDE SEQUENCE [LARGE SCALE GENOMIC DNA]</scope>
    <source>
        <strain evidence="16 17">42-50</strain>
    </source>
</reference>
<comment type="subunit">
    <text evidence="13">Forms a complex with SecF. Part of the essential Sec protein translocation apparatus which comprises SecA, SecYEG and auxiliary proteins SecDF-YajC and YidC.</text>
</comment>
<dbReference type="Pfam" id="PF07549">
    <property type="entry name" value="Sec_GG"/>
    <property type="match status" value="2"/>
</dbReference>
<dbReference type="Proteomes" id="UP000281547">
    <property type="component" value="Unassembled WGS sequence"/>
</dbReference>
<dbReference type="HAMAP" id="MF_01464_B">
    <property type="entry name" value="SecF_B"/>
    <property type="match status" value="1"/>
</dbReference>
<dbReference type="NCBIfam" id="TIGR00916">
    <property type="entry name" value="2A0604s01"/>
    <property type="match status" value="2"/>
</dbReference>
<dbReference type="InterPro" id="IPR048631">
    <property type="entry name" value="SecD_1st"/>
</dbReference>
<evidence type="ECO:0000256" key="8">
    <source>
        <dbReference type="ARBA" id="ARBA00023010"/>
    </source>
</evidence>